<evidence type="ECO:0008006" key="3">
    <source>
        <dbReference type="Google" id="ProtNLM"/>
    </source>
</evidence>
<evidence type="ECO:0000313" key="1">
    <source>
        <dbReference type="EMBL" id="PTX39744.1"/>
    </source>
</evidence>
<gene>
    <name evidence="1" type="ORF">C8N34_1376</name>
</gene>
<accession>A0A2T6A7D4</accession>
<evidence type="ECO:0000313" key="2">
    <source>
        <dbReference type="Proteomes" id="UP000244224"/>
    </source>
</evidence>
<dbReference type="AlphaFoldDB" id="A0A2T6A7D4"/>
<name>A0A2T6A7D4_9RHOB</name>
<comment type="caution">
    <text evidence="1">The sequence shown here is derived from an EMBL/GenBank/DDBJ whole genome shotgun (WGS) entry which is preliminary data.</text>
</comment>
<reference evidence="1 2" key="1">
    <citation type="submission" date="2018-04" db="EMBL/GenBank/DDBJ databases">
        <title>Genomic Encyclopedia of Archaeal and Bacterial Type Strains, Phase II (KMG-II): from individual species to whole genera.</title>
        <authorList>
            <person name="Goeker M."/>
        </authorList>
    </citation>
    <scope>NUCLEOTIDE SEQUENCE [LARGE SCALE GENOMIC DNA]</scope>
    <source>
        <strain evidence="1 2">DSM 21823</strain>
    </source>
</reference>
<sequence length="67" mass="7710">MTGDALPPAILQRKAVVYVRQSTQAQVEHNTESRRRQYELVEVARRRGLACRSTARFWPTAWATPAR</sequence>
<protein>
    <recommendedName>
        <fullName evidence="3">Resolvase-like protein</fullName>
    </recommendedName>
</protein>
<keyword evidence="2" id="KW-1185">Reference proteome</keyword>
<dbReference type="EMBL" id="QBKP01000037">
    <property type="protein sequence ID" value="PTX39744.1"/>
    <property type="molecule type" value="Genomic_DNA"/>
</dbReference>
<dbReference type="Proteomes" id="UP000244224">
    <property type="component" value="Unassembled WGS sequence"/>
</dbReference>
<proteinExistence type="predicted"/>
<organism evidence="1 2">
    <name type="scientific">Gemmobacter caeni</name>
    <dbReference type="NCBI Taxonomy" id="589035"/>
    <lineage>
        <taxon>Bacteria</taxon>
        <taxon>Pseudomonadati</taxon>
        <taxon>Pseudomonadota</taxon>
        <taxon>Alphaproteobacteria</taxon>
        <taxon>Rhodobacterales</taxon>
        <taxon>Paracoccaceae</taxon>
        <taxon>Gemmobacter</taxon>
    </lineage>
</organism>